<dbReference type="OrthoDB" id="9809462at2"/>
<protein>
    <submittedName>
        <fullName evidence="5">AsnC family transcriptional regulator</fullName>
    </submittedName>
</protein>
<dbReference type="Gene3D" id="1.10.10.10">
    <property type="entry name" value="Winged helix-like DNA-binding domain superfamily/Winged helix DNA-binding domain"/>
    <property type="match status" value="1"/>
</dbReference>
<name>A0A3M0CDB6_9PROT</name>
<dbReference type="PROSITE" id="PS50956">
    <property type="entry name" value="HTH_ASNC_2"/>
    <property type="match status" value="1"/>
</dbReference>
<dbReference type="InterPro" id="IPR000485">
    <property type="entry name" value="AsnC-type_HTH_dom"/>
</dbReference>
<dbReference type="GO" id="GO:0006355">
    <property type="term" value="P:regulation of DNA-templated transcription"/>
    <property type="evidence" value="ECO:0007669"/>
    <property type="project" value="UniProtKB-ARBA"/>
</dbReference>
<dbReference type="SMART" id="SM00344">
    <property type="entry name" value="HTH_ASNC"/>
    <property type="match status" value="1"/>
</dbReference>
<keyword evidence="2" id="KW-0238">DNA-binding</keyword>
<dbReference type="Gene3D" id="3.30.70.920">
    <property type="match status" value="1"/>
</dbReference>
<gene>
    <name evidence="5" type="ORF">BXY39_1905</name>
</gene>
<evidence type="ECO:0000256" key="1">
    <source>
        <dbReference type="ARBA" id="ARBA00023015"/>
    </source>
</evidence>
<dbReference type="RefSeq" id="WP_121938599.1">
    <property type="nucleotide sequence ID" value="NZ_REFR01000011.1"/>
</dbReference>
<dbReference type="Proteomes" id="UP000271227">
    <property type="component" value="Unassembled WGS sequence"/>
</dbReference>
<dbReference type="EMBL" id="REFR01000011">
    <property type="protein sequence ID" value="RMB07814.1"/>
    <property type="molecule type" value="Genomic_DNA"/>
</dbReference>
<evidence type="ECO:0000256" key="2">
    <source>
        <dbReference type="ARBA" id="ARBA00023125"/>
    </source>
</evidence>
<dbReference type="InterPro" id="IPR019887">
    <property type="entry name" value="Tscrpt_reg_AsnC/Lrp_C"/>
</dbReference>
<evidence type="ECO:0000259" key="4">
    <source>
        <dbReference type="PROSITE" id="PS50956"/>
    </source>
</evidence>
<evidence type="ECO:0000256" key="3">
    <source>
        <dbReference type="ARBA" id="ARBA00023163"/>
    </source>
</evidence>
<dbReference type="InterPro" id="IPR011991">
    <property type="entry name" value="ArsR-like_HTH"/>
</dbReference>
<evidence type="ECO:0000313" key="5">
    <source>
        <dbReference type="EMBL" id="RMB07814.1"/>
    </source>
</evidence>
<feature type="domain" description="HTH asnC-type" evidence="4">
    <location>
        <begin position="2"/>
        <end position="63"/>
    </location>
</feature>
<dbReference type="GO" id="GO:0005829">
    <property type="term" value="C:cytosol"/>
    <property type="evidence" value="ECO:0007669"/>
    <property type="project" value="TreeGrafter"/>
</dbReference>
<dbReference type="GO" id="GO:0043200">
    <property type="term" value="P:response to amino acid"/>
    <property type="evidence" value="ECO:0007669"/>
    <property type="project" value="TreeGrafter"/>
</dbReference>
<sequence length="143" mass="15301">MLDETDRRLLDLLRENARLGISDLARRTGLARSTVQTRLDRLERGGAIQGYTVRLGQAATGALVRAQVMMKVAPKAQDAVVARCRGLSAVTVLHTISGGYDLVAEVAAPDTEALDAALDSIGRMEGVERTQSSVLLSTKINRG</sequence>
<dbReference type="InterPro" id="IPR036388">
    <property type="entry name" value="WH-like_DNA-bd_sf"/>
</dbReference>
<keyword evidence="3" id="KW-0804">Transcription</keyword>
<dbReference type="PANTHER" id="PTHR30154">
    <property type="entry name" value="LEUCINE-RESPONSIVE REGULATORY PROTEIN"/>
    <property type="match status" value="1"/>
</dbReference>
<accession>A0A3M0CDB6</accession>
<dbReference type="InterPro" id="IPR011008">
    <property type="entry name" value="Dimeric_a/b-barrel"/>
</dbReference>
<dbReference type="AlphaFoldDB" id="A0A3M0CDB6"/>
<evidence type="ECO:0000313" key="6">
    <source>
        <dbReference type="Proteomes" id="UP000271227"/>
    </source>
</evidence>
<dbReference type="InterPro" id="IPR019888">
    <property type="entry name" value="Tscrpt_reg_AsnC-like"/>
</dbReference>
<dbReference type="Pfam" id="PF13412">
    <property type="entry name" value="HTH_24"/>
    <property type="match status" value="1"/>
</dbReference>
<keyword evidence="1" id="KW-0805">Transcription regulation</keyword>
<dbReference type="SUPFAM" id="SSF46785">
    <property type="entry name" value="Winged helix' DNA-binding domain"/>
    <property type="match status" value="1"/>
</dbReference>
<dbReference type="GO" id="GO:0043565">
    <property type="term" value="F:sequence-specific DNA binding"/>
    <property type="evidence" value="ECO:0007669"/>
    <property type="project" value="InterPro"/>
</dbReference>
<dbReference type="PANTHER" id="PTHR30154:SF53">
    <property type="entry name" value="HTH-TYPE TRANSCRIPTIONAL REGULATOR LRPC"/>
    <property type="match status" value="1"/>
</dbReference>
<dbReference type="PRINTS" id="PR00033">
    <property type="entry name" value="HTHASNC"/>
</dbReference>
<dbReference type="Pfam" id="PF01037">
    <property type="entry name" value="AsnC_trans_reg"/>
    <property type="match status" value="1"/>
</dbReference>
<reference evidence="5 6" key="1">
    <citation type="submission" date="2018-10" db="EMBL/GenBank/DDBJ databases">
        <title>Genomic Encyclopedia of Archaeal and Bacterial Type Strains, Phase II (KMG-II): from individual species to whole genera.</title>
        <authorList>
            <person name="Goeker M."/>
        </authorList>
    </citation>
    <scope>NUCLEOTIDE SEQUENCE [LARGE SCALE GENOMIC DNA]</scope>
    <source>
        <strain evidence="5 6">DSM 25217</strain>
    </source>
</reference>
<dbReference type="InParanoid" id="A0A3M0CDB6"/>
<comment type="caution">
    <text evidence="5">The sequence shown here is derived from an EMBL/GenBank/DDBJ whole genome shotgun (WGS) entry which is preliminary data.</text>
</comment>
<dbReference type="InterPro" id="IPR036390">
    <property type="entry name" value="WH_DNA-bd_sf"/>
</dbReference>
<dbReference type="CDD" id="cd00090">
    <property type="entry name" value="HTH_ARSR"/>
    <property type="match status" value="1"/>
</dbReference>
<keyword evidence="6" id="KW-1185">Reference proteome</keyword>
<dbReference type="SUPFAM" id="SSF54909">
    <property type="entry name" value="Dimeric alpha+beta barrel"/>
    <property type="match status" value="1"/>
</dbReference>
<proteinExistence type="predicted"/>
<organism evidence="5 6">
    <name type="scientific">Eilatimonas milleporae</name>
    <dbReference type="NCBI Taxonomy" id="911205"/>
    <lineage>
        <taxon>Bacteria</taxon>
        <taxon>Pseudomonadati</taxon>
        <taxon>Pseudomonadota</taxon>
        <taxon>Alphaproteobacteria</taxon>
        <taxon>Kordiimonadales</taxon>
        <taxon>Kordiimonadaceae</taxon>
        <taxon>Eilatimonas</taxon>
    </lineage>
</organism>